<dbReference type="HOGENOM" id="CLU_144720_0_0_7"/>
<evidence type="ECO:0008006" key="5">
    <source>
        <dbReference type="Google" id="ProtNLM"/>
    </source>
</evidence>
<feature type="compositionally biased region" description="Basic residues" evidence="1">
    <location>
        <begin position="120"/>
        <end position="132"/>
    </location>
</feature>
<name>A0A0A8H8R8_9BACT</name>
<evidence type="ECO:0000313" key="4">
    <source>
        <dbReference type="Proteomes" id="UP000031135"/>
    </source>
</evidence>
<gene>
    <name evidence="3" type="ORF">CSUB8521_0139</name>
</gene>
<dbReference type="InterPro" id="IPR038310">
    <property type="entry name" value="DUF1104_sf"/>
</dbReference>
<keyword evidence="2" id="KW-0732">Signal</keyword>
<dbReference type="Proteomes" id="UP000031135">
    <property type="component" value="Chromosome"/>
</dbReference>
<dbReference type="RefSeq" id="WP_039662452.1">
    <property type="nucleotide sequence ID" value="NZ_CP007772.1"/>
</dbReference>
<feature type="region of interest" description="Disordered" evidence="1">
    <location>
        <begin position="120"/>
        <end position="141"/>
    </location>
</feature>
<dbReference type="Pfam" id="PF06518">
    <property type="entry name" value="DUF1104"/>
    <property type="match status" value="1"/>
</dbReference>
<dbReference type="EMBL" id="CP007772">
    <property type="protein sequence ID" value="AJC90040.1"/>
    <property type="molecule type" value="Genomic_DNA"/>
</dbReference>
<evidence type="ECO:0000256" key="1">
    <source>
        <dbReference type="SAM" id="MobiDB-lite"/>
    </source>
</evidence>
<reference evidence="3 4" key="1">
    <citation type="journal article" date="2014" name="Genome Biol. Evol.">
        <title>Comparative Genomics of the Campylobacter lari Group.</title>
        <authorList>
            <person name="Miller W.G."/>
            <person name="Yee E."/>
            <person name="Chapman M.H."/>
            <person name="Smith T.P."/>
            <person name="Bono J.L."/>
            <person name="Huynh S."/>
            <person name="Parker C.T."/>
            <person name="Vandamme P."/>
            <person name="Luong K."/>
            <person name="Korlach J."/>
        </authorList>
    </citation>
    <scope>NUCLEOTIDE SEQUENCE [LARGE SCALE GENOMIC DNA]</scope>
    <source>
        <strain evidence="3 4">LMG 24374</strain>
    </source>
</reference>
<feature type="signal peptide" evidence="2">
    <location>
        <begin position="1"/>
        <end position="20"/>
    </location>
</feature>
<dbReference type="AlphaFoldDB" id="A0A0A8H8R8"/>
<proteinExistence type="predicted"/>
<dbReference type="OrthoDB" id="5328408at2"/>
<evidence type="ECO:0000256" key="2">
    <source>
        <dbReference type="SAM" id="SignalP"/>
    </source>
</evidence>
<dbReference type="InterPro" id="IPR009488">
    <property type="entry name" value="DUF1104"/>
</dbReference>
<accession>A0A0A8H8R8</accession>
<sequence length="141" mass="16482">MKKTMKLLIASSLIASFAFGADFSKKSNEEILNLAKNVSAQDQADLVIEMKKRMNEMKYKDARNFQQQFRTNLQENLSKLSPQERSQRKVVVQDDMQKLTDTMSGKEIRELNLHYHGKGLHSSTHKKHHEHKTHHENCMMR</sequence>
<organism evidence="3 4">
    <name type="scientific">Campylobacter subantarcticus LMG 24374</name>
    <dbReference type="NCBI Taxonomy" id="1388751"/>
    <lineage>
        <taxon>Bacteria</taxon>
        <taxon>Pseudomonadati</taxon>
        <taxon>Campylobacterota</taxon>
        <taxon>Epsilonproteobacteria</taxon>
        <taxon>Campylobacterales</taxon>
        <taxon>Campylobacteraceae</taxon>
        <taxon>Campylobacter</taxon>
    </lineage>
</organism>
<dbReference type="Gene3D" id="1.20.120.1430">
    <property type="entry name" value="HP0721 helical bundle"/>
    <property type="match status" value="1"/>
</dbReference>
<dbReference type="KEGG" id="csm:CSUB8521_0139"/>
<protein>
    <recommendedName>
        <fullName evidence="5">DUF1104 domain-containing protein</fullName>
    </recommendedName>
</protein>
<feature type="chain" id="PRO_5002037515" description="DUF1104 domain-containing protein" evidence="2">
    <location>
        <begin position="21"/>
        <end position="141"/>
    </location>
</feature>
<evidence type="ECO:0000313" key="3">
    <source>
        <dbReference type="EMBL" id="AJC90040.1"/>
    </source>
</evidence>